<dbReference type="GO" id="GO:0043565">
    <property type="term" value="F:sequence-specific DNA binding"/>
    <property type="evidence" value="ECO:0007669"/>
    <property type="project" value="InterPro"/>
</dbReference>
<evidence type="ECO:0000256" key="1">
    <source>
        <dbReference type="ARBA" id="ARBA00023015"/>
    </source>
</evidence>
<dbReference type="InterPro" id="IPR014710">
    <property type="entry name" value="RmlC-like_jellyroll"/>
</dbReference>
<evidence type="ECO:0000256" key="4">
    <source>
        <dbReference type="ARBA" id="ARBA00023163"/>
    </source>
</evidence>
<sequence>MQKIIPNYRVYGQFDVDFSLNPVHIDSVRRSTEVNDWVIEPHRHDDLCHLVCFFSGTGRMHLNHTFIPLNTPCCCFVPAGDVHSFEVQENIEGTIVTVSQEYLNDLLASAESGLPSLDEAIVIERDEQDSSRSDILALFRLLASEYKNRHPARGLAMRSLLGLIFSQMMRANNALPTHHTGSDKDRNLWYYRQFQRLVSHSFADKKPISEYAMQLRISVTHLNRISQAVTGKSALNIIHDRIISEAKVNLAYSFQSVSEVAYQLGFDDISYFSRFFKKHTGLSPKAFKDRVIRQQPILMDTSE</sequence>
<dbReference type="Gene3D" id="1.10.10.60">
    <property type="entry name" value="Homeodomain-like"/>
    <property type="match status" value="1"/>
</dbReference>
<dbReference type="InterPro" id="IPR020449">
    <property type="entry name" value="Tscrpt_reg_AraC-type_HTH"/>
</dbReference>
<dbReference type="PROSITE" id="PS01124">
    <property type="entry name" value="HTH_ARAC_FAMILY_2"/>
    <property type="match status" value="1"/>
</dbReference>
<dbReference type="InterPro" id="IPR003313">
    <property type="entry name" value="AraC-bd"/>
</dbReference>
<dbReference type="PANTHER" id="PTHR43280">
    <property type="entry name" value="ARAC-FAMILY TRANSCRIPTIONAL REGULATOR"/>
    <property type="match status" value="1"/>
</dbReference>
<protein>
    <submittedName>
        <fullName evidence="6">AraC family transcriptional regulator</fullName>
    </submittedName>
</protein>
<evidence type="ECO:0000256" key="3">
    <source>
        <dbReference type="ARBA" id="ARBA00023159"/>
    </source>
</evidence>
<keyword evidence="1" id="KW-0805">Transcription regulation</keyword>
<reference evidence="6 7" key="1">
    <citation type="submission" date="2018-08" db="EMBL/GenBank/DDBJ databases">
        <title>Genomic Encyclopedia of Type Strains, Phase III (KMG-III): the genomes of soil and plant-associated and newly described type strains.</title>
        <authorList>
            <person name="Whitman W."/>
        </authorList>
    </citation>
    <scope>NUCLEOTIDE SEQUENCE [LARGE SCALE GENOMIC DNA]</scope>
    <source>
        <strain evidence="6 7">CECT 7375</strain>
    </source>
</reference>
<dbReference type="Gene3D" id="2.60.120.10">
    <property type="entry name" value="Jelly Rolls"/>
    <property type="match status" value="1"/>
</dbReference>
<name>A0A3E0DM83_9GAMM</name>
<dbReference type="InterPro" id="IPR009057">
    <property type="entry name" value="Homeodomain-like_sf"/>
</dbReference>
<evidence type="ECO:0000259" key="5">
    <source>
        <dbReference type="PROSITE" id="PS01124"/>
    </source>
</evidence>
<dbReference type="Pfam" id="PF12833">
    <property type="entry name" value="HTH_18"/>
    <property type="match status" value="1"/>
</dbReference>
<keyword evidence="2" id="KW-0238">DNA-binding</keyword>
<keyword evidence="4" id="KW-0804">Transcription</keyword>
<dbReference type="PANTHER" id="PTHR43280:SF32">
    <property type="entry name" value="TRANSCRIPTIONAL REGULATORY PROTEIN"/>
    <property type="match status" value="1"/>
</dbReference>
<dbReference type="EMBL" id="QUNG01000006">
    <property type="protein sequence ID" value="REG83222.1"/>
    <property type="molecule type" value="Genomic_DNA"/>
</dbReference>
<keyword evidence="7" id="KW-1185">Reference proteome</keyword>
<dbReference type="AlphaFoldDB" id="A0A3E0DM83"/>
<evidence type="ECO:0000313" key="7">
    <source>
        <dbReference type="Proteomes" id="UP000256542"/>
    </source>
</evidence>
<keyword evidence="3" id="KW-0010">Activator</keyword>
<dbReference type="SUPFAM" id="SSF46689">
    <property type="entry name" value="Homeodomain-like"/>
    <property type="match status" value="1"/>
</dbReference>
<dbReference type="PRINTS" id="PR00032">
    <property type="entry name" value="HTHARAC"/>
</dbReference>
<organism evidence="6 7">
    <name type="scientific">Marinomonas pollencensis</name>
    <dbReference type="NCBI Taxonomy" id="491954"/>
    <lineage>
        <taxon>Bacteria</taxon>
        <taxon>Pseudomonadati</taxon>
        <taxon>Pseudomonadota</taxon>
        <taxon>Gammaproteobacteria</taxon>
        <taxon>Oceanospirillales</taxon>
        <taxon>Oceanospirillaceae</taxon>
        <taxon>Marinomonas</taxon>
    </lineage>
</organism>
<comment type="caution">
    <text evidence="6">The sequence shown here is derived from an EMBL/GenBank/DDBJ whole genome shotgun (WGS) entry which is preliminary data.</text>
</comment>
<dbReference type="Pfam" id="PF02311">
    <property type="entry name" value="AraC_binding"/>
    <property type="match status" value="1"/>
</dbReference>
<gene>
    <name evidence="6" type="ORF">DFP81_10682</name>
</gene>
<feature type="domain" description="HTH araC/xylS-type" evidence="5">
    <location>
        <begin position="192"/>
        <end position="290"/>
    </location>
</feature>
<evidence type="ECO:0000313" key="6">
    <source>
        <dbReference type="EMBL" id="REG83222.1"/>
    </source>
</evidence>
<dbReference type="Proteomes" id="UP000256542">
    <property type="component" value="Unassembled WGS sequence"/>
</dbReference>
<evidence type="ECO:0000256" key="2">
    <source>
        <dbReference type="ARBA" id="ARBA00023125"/>
    </source>
</evidence>
<dbReference type="GO" id="GO:0003700">
    <property type="term" value="F:DNA-binding transcription factor activity"/>
    <property type="evidence" value="ECO:0007669"/>
    <property type="project" value="InterPro"/>
</dbReference>
<accession>A0A3E0DM83</accession>
<dbReference type="SMART" id="SM00342">
    <property type="entry name" value="HTH_ARAC"/>
    <property type="match status" value="1"/>
</dbReference>
<dbReference type="InterPro" id="IPR037923">
    <property type="entry name" value="HTH-like"/>
</dbReference>
<dbReference type="RefSeq" id="WP_181903076.1">
    <property type="nucleotide sequence ID" value="NZ_QUNG01000006.1"/>
</dbReference>
<dbReference type="SUPFAM" id="SSF51215">
    <property type="entry name" value="Regulatory protein AraC"/>
    <property type="match status" value="1"/>
</dbReference>
<proteinExistence type="predicted"/>
<dbReference type="InterPro" id="IPR018060">
    <property type="entry name" value="HTH_AraC"/>
</dbReference>